<evidence type="ECO:0000256" key="4">
    <source>
        <dbReference type="ARBA" id="ARBA00022989"/>
    </source>
</evidence>
<dbReference type="RefSeq" id="WP_188973906.1">
    <property type="nucleotide sequence ID" value="NZ_BMKW01000037.1"/>
</dbReference>
<evidence type="ECO:0000256" key="6">
    <source>
        <dbReference type="SAM" id="Phobius"/>
    </source>
</evidence>
<sequence length="94" mass="10022">MEQRATPTLACCGLTRRHTGEAIAIYLLIQIIEGYVLTPLVQRRTVHIQPAHALGMQMLMGTLFGALGIALAAPLQAVLRVAAIRSTGGDADQD</sequence>
<reference evidence="7" key="2">
    <citation type="submission" date="2020-09" db="EMBL/GenBank/DDBJ databases">
        <authorList>
            <person name="Sun Q."/>
            <person name="Zhou Y."/>
        </authorList>
    </citation>
    <scope>NUCLEOTIDE SEQUENCE</scope>
    <source>
        <strain evidence="7">CGMCC 1.3617</strain>
    </source>
</reference>
<protein>
    <submittedName>
        <fullName evidence="7">Uncharacterized protein</fullName>
    </submittedName>
</protein>
<keyword evidence="5 6" id="KW-0472">Membrane</keyword>
<evidence type="ECO:0000313" key="7">
    <source>
        <dbReference type="EMBL" id="GGJ44850.1"/>
    </source>
</evidence>
<feature type="transmembrane region" description="Helical" evidence="6">
    <location>
        <begin position="23"/>
        <end position="41"/>
    </location>
</feature>
<gene>
    <name evidence="7" type="ORF">GCM10011320_60370</name>
</gene>
<dbReference type="EMBL" id="BMKW01000037">
    <property type="protein sequence ID" value="GGJ44850.1"/>
    <property type="molecule type" value="Genomic_DNA"/>
</dbReference>
<comment type="caution">
    <text evidence="7">The sequence shown here is derived from an EMBL/GenBank/DDBJ whole genome shotgun (WGS) entry which is preliminary data.</text>
</comment>
<evidence type="ECO:0000256" key="2">
    <source>
        <dbReference type="ARBA" id="ARBA00009773"/>
    </source>
</evidence>
<comment type="similarity">
    <text evidence="2">Belongs to the autoinducer-2 exporter (AI-2E) (TC 2.A.86) family.</text>
</comment>
<dbReference type="GO" id="GO:0016020">
    <property type="term" value="C:membrane"/>
    <property type="evidence" value="ECO:0007669"/>
    <property type="project" value="UniProtKB-SubCell"/>
</dbReference>
<keyword evidence="8" id="KW-1185">Reference proteome</keyword>
<dbReference type="AlphaFoldDB" id="A0A917L6H8"/>
<comment type="subcellular location">
    <subcellularLocation>
        <location evidence="1">Membrane</location>
        <topology evidence="1">Multi-pass membrane protein</topology>
    </subcellularLocation>
</comment>
<evidence type="ECO:0000313" key="8">
    <source>
        <dbReference type="Proteomes" id="UP000661507"/>
    </source>
</evidence>
<accession>A0A917L6H8</accession>
<proteinExistence type="inferred from homology"/>
<evidence type="ECO:0000256" key="3">
    <source>
        <dbReference type="ARBA" id="ARBA00022692"/>
    </source>
</evidence>
<name>A0A917L6H8_9PROT</name>
<keyword evidence="4 6" id="KW-1133">Transmembrane helix</keyword>
<dbReference type="InterPro" id="IPR002549">
    <property type="entry name" value="AI-2E-like"/>
</dbReference>
<feature type="transmembrane region" description="Helical" evidence="6">
    <location>
        <begin position="53"/>
        <end position="73"/>
    </location>
</feature>
<dbReference type="Proteomes" id="UP000661507">
    <property type="component" value="Unassembled WGS sequence"/>
</dbReference>
<evidence type="ECO:0000256" key="5">
    <source>
        <dbReference type="ARBA" id="ARBA00023136"/>
    </source>
</evidence>
<reference evidence="7" key="1">
    <citation type="journal article" date="2014" name="Int. J. Syst. Evol. Microbiol.">
        <title>Complete genome sequence of Corynebacterium casei LMG S-19264T (=DSM 44701T), isolated from a smear-ripened cheese.</title>
        <authorList>
            <consortium name="US DOE Joint Genome Institute (JGI-PGF)"/>
            <person name="Walter F."/>
            <person name="Albersmeier A."/>
            <person name="Kalinowski J."/>
            <person name="Ruckert C."/>
        </authorList>
    </citation>
    <scope>NUCLEOTIDE SEQUENCE</scope>
    <source>
        <strain evidence="7">CGMCC 1.3617</strain>
    </source>
</reference>
<evidence type="ECO:0000256" key="1">
    <source>
        <dbReference type="ARBA" id="ARBA00004141"/>
    </source>
</evidence>
<organism evidence="7 8">
    <name type="scientific">Neoroseomonas lacus</name>
    <dbReference type="NCBI Taxonomy" id="287609"/>
    <lineage>
        <taxon>Bacteria</taxon>
        <taxon>Pseudomonadati</taxon>
        <taxon>Pseudomonadota</taxon>
        <taxon>Alphaproteobacteria</taxon>
        <taxon>Acetobacterales</taxon>
        <taxon>Acetobacteraceae</taxon>
        <taxon>Neoroseomonas</taxon>
    </lineage>
</organism>
<keyword evidence="3 6" id="KW-0812">Transmembrane</keyword>
<dbReference type="Pfam" id="PF01594">
    <property type="entry name" value="AI-2E_transport"/>
    <property type="match status" value="1"/>
</dbReference>